<organism evidence="7">
    <name type="scientific">Pseudogymnoascus destructans</name>
    <dbReference type="NCBI Taxonomy" id="655981"/>
    <lineage>
        <taxon>Eukaryota</taxon>
        <taxon>Fungi</taxon>
        <taxon>Dikarya</taxon>
        <taxon>Ascomycota</taxon>
        <taxon>Pezizomycotina</taxon>
        <taxon>Leotiomycetes</taxon>
        <taxon>Thelebolales</taxon>
        <taxon>Thelebolaceae</taxon>
        <taxon>Pseudogymnoascus</taxon>
    </lineage>
</organism>
<dbReference type="RefSeq" id="XP_024321577.1">
    <property type="nucleotide sequence ID" value="XM_024470429.1"/>
</dbReference>
<evidence type="ECO:0000256" key="4">
    <source>
        <dbReference type="PIRSR" id="PIRSR000137-2"/>
    </source>
</evidence>
<reference evidence="7" key="1">
    <citation type="submission" date="2016-03" db="EMBL/GenBank/DDBJ databases">
        <title>Updated assembly of Pseudogymnoascus destructans, the fungus causing white-nose syndrome of bats.</title>
        <authorList>
            <person name="Palmer J.M."/>
            <person name="Drees K.P."/>
            <person name="Foster J.T."/>
            <person name="Lindner D.L."/>
        </authorList>
    </citation>
    <scope>NUCLEOTIDE SEQUENCE [LARGE SCALE GENOMIC DNA]</scope>
    <source>
        <strain evidence="7">20631-21</strain>
    </source>
</reference>
<dbReference type="GeneID" id="36289896"/>
<dbReference type="InterPro" id="IPR007867">
    <property type="entry name" value="GMC_OxRtase_C"/>
</dbReference>
<dbReference type="OrthoDB" id="269227at2759"/>
<dbReference type="InterPro" id="IPR012132">
    <property type="entry name" value="GMC_OxRdtase"/>
</dbReference>
<dbReference type="EMBL" id="KV441404">
    <property type="protein sequence ID" value="OAF56281.1"/>
    <property type="molecule type" value="Genomic_DNA"/>
</dbReference>
<dbReference type="PANTHER" id="PTHR11552:SF138">
    <property type="entry name" value="DEHYDROGENASE PKFF-RELATED"/>
    <property type="match status" value="1"/>
</dbReference>
<feature type="signal peptide" evidence="5">
    <location>
        <begin position="1"/>
        <end position="21"/>
    </location>
</feature>
<dbReference type="SUPFAM" id="SSF51905">
    <property type="entry name" value="FAD/NAD(P)-binding domain"/>
    <property type="match status" value="1"/>
</dbReference>
<dbReference type="SUPFAM" id="SSF54373">
    <property type="entry name" value="FAD-linked reductases, C-terminal domain"/>
    <property type="match status" value="1"/>
</dbReference>
<dbReference type="PANTHER" id="PTHR11552">
    <property type="entry name" value="GLUCOSE-METHANOL-CHOLINE GMC OXIDOREDUCTASE"/>
    <property type="match status" value="1"/>
</dbReference>
<dbReference type="PIRSF" id="PIRSF000137">
    <property type="entry name" value="Alcohol_oxidase"/>
    <property type="match status" value="1"/>
</dbReference>
<name>A0A177A4W8_9PEZI</name>
<comment type="cofactor">
    <cofactor evidence="4">
        <name>FAD</name>
        <dbReference type="ChEBI" id="CHEBI:57692"/>
    </cofactor>
</comment>
<feature type="active site" description="Proton donor" evidence="3">
    <location>
        <position position="602"/>
    </location>
</feature>
<dbReference type="InterPro" id="IPR036188">
    <property type="entry name" value="FAD/NAD-bd_sf"/>
</dbReference>
<feature type="domain" description="Glucose-methanol-choline oxidoreductase N-terminal" evidence="6">
    <location>
        <begin position="365"/>
        <end position="379"/>
    </location>
</feature>
<evidence type="ECO:0000256" key="1">
    <source>
        <dbReference type="ARBA" id="ARBA00010790"/>
    </source>
</evidence>
<comment type="similarity">
    <text evidence="1">Belongs to the GMC oxidoreductase family.</text>
</comment>
<sequence>MKHITTTTLLSSLPLILPVFSTPVSTPHYTNHKPPGHLLGSSFGVPGPQTFDYVVIGGGTAGLALASRLSENPNWTVAVVEAGGFYETDNGNVSQVPLFASIGSDKTAANYNPLVDWGFMTEPQTVGYPFWLSVCLSDFRPCAPLGCKGTSSVELYADVMLEQGANNTSVHYARGKCLGGSSARNYMAYQRGTVESFDLWATLVGDKSYSWRSFLPYLQKSVHFTPPPAGKRAANATAAVDLKTIGPNNGPVSLTFSNYAMGISSYVQKGFAEIGIRPTNGFASGTLNGSSYVLETIDESTQIRESSETAFLTPALGRDNLIVFAHTLAKKVLFDSQKRATGVSVETGGKVYKLSAKNEVVLSAGAFQSPQLLMVSGVGPKATLDKFNIPLVKNLPGVGQNMWDHVFFGPSYKVNVITGSALARPGFAKKAVTDLLEKQSGILTNSGGDFFAWEKLPPTSRAALPDSDRKALASFPADWPELEYLTVGGYMGDNVDYTTGPSDGFNYATVVAALVAPLSRGTVSIRSNDTSDAPVIDPQWLTHPTDRAVAIAAQKRLRELFATKAMKGVVLGDRVYPPATKGGETDAQLLAEVGAGFNTVWHAACTCKMGKKEDEMAVVDGKARVFGVRGLRVVDASSFALLPPGHPVSAIYALAEKIADDIKKDPVVV</sequence>
<evidence type="ECO:0000313" key="7">
    <source>
        <dbReference type="EMBL" id="OAF56281.1"/>
    </source>
</evidence>
<dbReference type="Gene3D" id="3.50.50.60">
    <property type="entry name" value="FAD/NAD(P)-binding domain"/>
    <property type="match status" value="1"/>
</dbReference>
<dbReference type="Proteomes" id="UP000077154">
    <property type="component" value="Unassembled WGS sequence"/>
</dbReference>
<dbReference type="Gene3D" id="3.30.560.10">
    <property type="entry name" value="Glucose Oxidase, domain 3"/>
    <property type="match status" value="1"/>
</dbReference>
<dbReference type="AlphaFoldDB" id="A0A177A4W8"/>
<evidence type="ECO:0000256" key="3">
    <source>
        <dbReference type="PIRSR" id="PIRSR000137-1"/>
    </source>
</evidence>
<protein>
    <recommendedName>
        <fullName evidence="6">Glucose-methanol-choline oxidoreductase N-terminal domain-containing protein</fullName>
    </recommendedName>
</protein>
<keyword evidence="4" id="KW-0285">Flavoprotein</keyword>
<dbReference type="InterPro" id="IPR000172">
    <property type="entry name" value="GMC_OxRdtase_N"/>
</dbReference>
<dbReference type="GO" id="GO:0044550">
    <property type="term" value="P:secondary metabolite biosynthetic process"/>
    <property type="evidence" value="ECO:0007669"/>
    <property type="project" value="TreeGrafter"/>
</dbReference>
<keyword evidence="2" id="KW-0325">Glycoprotein</keyword>
<evidence type="ECO:0000259" key="6">
    <source>
        <dbReference type="PROSITE" id="PS00624"/>
    </source>
</evidence>
<dbReference type="Pfam" id="PF05199">
    <property type="entry name" value="GMC_oxred_C"/>
    <property type="match status" value="1"/>
</dbReference>
<proteinExistence type="inferred from homology"/>
<keyword evidence="5" id="KW-0732">Signal</keyword>
<dbReference type="GO" id="GO:0050660">
    <property type="term" value="F:flavin adenine dinucleotide binding"/>
    <property type="evidence" value="ECO:0007669"/>
    <property type="project" value="InterPro"/>
</dbReference>
<keyword evidence="4" id="KW-0274">FAD</keyword>
<gene>
    <name evidence="7" type="ORF">VC83_06841</name>
</gene>
<feature type="active site" description="Proton acceptor" evidence="3">
    <location>
        <position position="646"/>
    </location>
</feature>
<evidence type="ECO:0000256" key="5">
    <source>
        <dbReference type="SAM" id="SignalP"/>
    </source>
</evidence>
<dbReference type="VEuPathDB" id="FungiDB:GMDG_04317"/>
<feature type="chain" id="PRO_5008056336" description="Glucose-methanol-choline oxidoreductase N-terminal domain-containing protein" evidence="5">
    <location>
        <begin position="22"/>
        <end position="669"/>
    </location>
</feature>
<dbReference type="Pfam" id="PF00732">
    <property type="entry name" value="GMC_oxred_N"/>
    <property type="match status" value="1"/>
</dbReference>
<dbReference type="GO" id="GO:0016614">
    <property type="term" value="F:oxidoreductase activity, acting on CH-OH group of donors"/>
    <property type="evidence" value="ECO:0007669"/>
    <property type="project" value="InterPro"/>
</dbReference>
<accession>A0A177A4W8</accession>
<evidence type="ECO:0000256" key="2">
    <source>
        <dbReference type="ARBA" id="ARBA00023180"/>
    </source>
</evidence>
<dbReference type="eggNOG" id="KOG1238">
    <property type="taxonomic scope" value="Eukaryota"/>
</dbReference>
<feature type="binding site" evidence="4">
    <location>
        <begin position="601"/>
        <end position="602"/>
    </location>
    <ligand>
        <name>FAD</name>
        <dbReference type="ChEBI" id="CHEBI:57692"/>
    </ligand>
</feature>
<dbReference type="PROSITE" id="PS00624">
    <property type="entry name" value="GMC_OXRED_2"/>
    <property type="match status" value="1"/>
</dbReference>